<organism evidence="2 3">
    <name type="scientific">Arthrobacter globiformis</name>
    <dbReference type="NCBI Taxonomy" id="1665"/>
    <lineage>
        <taxon>Bacteria</taxon>
        <taxon>Bacillati</taxon>
        <taxon>Actinomycetota</taxon>
        <taxon>Actinomycetes</taxon>
        <taxon>Micrococcales</taxon>
        <taxon>Micrococcaceae</taxon>
        <taxon>Arthrobacter</taxon>
    </lineage>
</organism>
<proteinExistence type="predicted"/>
<reference evidence="2 3" key="1">
    <citation type="submission" date="2018-04" db="EMBL/GenBank/DDBJ databases">
        <title>Bacteria isolated from cave deposits of Manipur.</title>
        <authorList>
            <person name="Sahoo D."/>
            <person name="Sarangthem I."/>
            <person name="Nandeibam J."/>
        </authorList>
    </citation>
    <scope>NUCLEOTIDE SEQUENCE [LARGE SCALE GENOMIC DNA]</scope>
    <source>
        <strain evidence="3">mrc11</strain>
    </source>
</reference>
<feature type="transmembrane region" description="Helical" evidence="1">
    <location>
        <begin position="64"/>
        <end position="82"/>
    </location>
</feature>
<dbReference type="OrthoDB" id="3579456at2"/>
<name>A0A328HDU9_ARTGO</name>
<feature type="transmembrane region" description="Helical" evidence="1">
    <location>
        <begin position="21"/>
        <end position="44"/>
    </location>
</feature>
<keyword evidence="1" id="KW-0812">Transmembrane</keyword>
<dbReference type="AlphaFoldDB" id="A0A328HDU9"/>
<accession>A0A328HDU9</accession>
<keyword evidence="1" id="KW-0472">Membrane</keyword>
<sequence>MSTRVARALAAPRLQLAAKAGLAAGIAFWVAPFMPGSAAHYAYYAPLGALVAMYENVSGSMRQGFQTLVGLGAGVGLAFLLISFGATPLTVALVMALGVLLAGLPRLGAGRDWIPTAALLVLLVGRQNPDDFSYGYLLQMGVGVVVGVAVNLLVFPPLHFNAAALSLAELRLSLARQLQDMGAAMHEKWPPEHEDWSRRSEDLAQSARSVRAAVQKADASREANPRRRFHPRDVDKDYQSVRDLEQITFHIQDMTEVLADVIWSEDMPFTIPLPYSEPLAEALFAVGEVLRSAEEDDADRQAELFQAAHAAVASLEDRTAAEGNGAGTPSAAGSILLSLHRILRVANPNAK</sequence>
<protein>
    <submittedName>
        <fullName evidence="2">FUSC family protein</fullName>
    </submittedName>
</protein>
<keyword evidence="1" id="KW-1133">Transmembrane helix</keyword>
<dbReference type="RefSeq" id="WP_111904791.1">
    <property type="nucleotide sequence ID" value="NZ_QLNP01000095.1"/>
</dbReference>
<feature type="transmembrane region" description="Helical" evidence="1">
    <location>
        <begin position="89"/>
        <end position="107"/>
    </location>
</feature>
<dbReference type="Proteomes" id="UP000249166">
    <property type="component" value="Unassembled WGS sequence"/>
</dbReference>
<evidence type="ECO:0000256" key="1">
    <source>
        <dbReference type="SAM" id="Phobius"/>
    </source>
</evidence>
<comment type="caution">
    <text evidence="2">The sequence shown here is derived from an EMBL/GenBank/DDBJ whole genome shotgun (WGS) entry which is preliminary data.</text>
</comment>
<evidence type="ECO:0000313" key="2">
    <source>
        <dbReference type="EMBL" id="RAM36351.1"/>
    </source>
</evidence>
<dbReference type="EMBL" id="QLNP01000095">
    <property type="protein sequence ID" value="RAM36351.1"/>
    <property type="molecule type" value="Genomic_DNA"/>
</dbReference>
<evidence type="ECO:0000313" key="3">
    <source>
        <dbReference type="Proteomes" id="UP000249166"/>
    </source>
</evidence>
<feature type="transmembrane region" description="Helical" evidence="1">
    <location>
        <begin position="136"/>
        <end position="155"/>
    </location>
</feature>
<gene>
    <name evidence="2" type="ORF">DBZ45_15600</name>
</gene>